<feature type="transmembrane region" description="Helical" evidence="1">
    <location>
        <begin position="50"/>
        <end position="71"/>
    </location>
</feature>
<evidence type="ECO:0000313" key="2">
    <source>
        <dbReference type="EMBL" id="SNB62088.1"/>
    </source>
</evidence>
<dbReference type="GO" id="GO:0005886">
    <property type="term" value="C:plasma membrane"/>
    <property type="evidence" value="ECO:0007669"/>
    <property type="project" value="TreeGrafter"/>
</dbReference>
<keyword evidence="1" id="KW-0812">Transmembrane</keyword>
<dbReference type="PANTHER" id="PTHR34989:SF1">
    <property type="entry name" value="PROTEIN HDED"/>
    <property type="match status" value="1"/>
</dbReference>
<dbReference type="InterPro" id="IPR052712">
    <property type="entry name" value="Acid_resist_chaperone_HdeD"/>
</dbReference>
<sequence>MAEPSRTPSFLGPDLTALHLKWGWFVVLGVVLLILGLIALGNLFEATIVSIYYLGALMLLGGIAEVIHAFGVKTWGRFAYWLLSGLIYCLAGILAFVNPLLASAVLTLVLAISLIVAGILRLVAGFSSPSGGLSGWIVLSGIITLLAGLVVAVGWPVNSLFILGLLLAIDLIFQGWASVALGLAMRRLGGDRLPPANGTLA</sequence>
<feature type="transmembrane region" description="Helical" evidence="1">
    <location>
        <begin position="161"/>
        <end position="184"/>
    </location>
</feature>
<dbReference type="Proteomes" id="UP000197065">
    <property type="component" value="Unassembled WGS sequence"/>
</dbReference>
<name>A0A212QR90_9PROT</name>
<evidence type="ECO:0000313" key="3">
    <source>
        <dbReference type="Proteomes" id="UP000197065"/>
    </source>
</evidence>
<dbReference type="RefSeq" id="WP_088560292.1">
    <property type="nucleotide sequence ID" value="NZ_FYEH01000003.1"/>
</dbReference>
<evidence type="ECO:0000256" key="1">
    <source>
        <dbReference type="SAM" id="Phobius"/>
    </source>
</evidence>
<dbReference type="Pfam" id="PF03729">
    <property type="entry name" value="DUF308"/>
    <property type="match status" value="1"/>
</dbReference>
<feature type="transmembrane region" description="Helical" evidence="1">
    <location>
        <begin position="22"/>
        <end position="44"/>
    </location>
</feature>
<keyword evidence="1" id="KW-1133">Transmembrane helix</keyword>
<dbReference type="OrthoDB" id="9815400at2"/>
<feature type="transmembrane region" description="Helical" evidence="1">
    <location>
        <begin position="78"/>
        <end position="97"/>
    </location>
</feature>
<reference evidence="2 3" key="1">
    <citation type="submission" date="2017-06" db="EMBL/GenBank/DDBJ databases">
        <authorList>
            <person name="Kim H.J."/>
            <person name="Triplett B.A."/>
        </authorList>
    </citation>
    <scope>NUCLEOTIDE SEQUENCE [LARGE SCALE GENOMIC DNA]</scope>
    <source>
        <strain evidence="2 3">B29T1</strain>
    </source>
</reference>
<feature type="transmembrane region" description="Helical" evidence="1">
    <location>
        <begin position="103"/>
        <end position="124"/>
    </location>
</feature>
<accession>A0A212QR90</accession>
<protein>
    <submittedName>
        <fullName evidence="2">Uncharacterized membrane protein HdeD, DUF308 family</fullName>
    </submittedName>
</protein>
<keyword evidence="1" id="KW-0472">Membrane</keyword>
<dbReference type="InterPro" id="IPR005325">
    <property type="entry name" value="DUF308_memb"/>
</dbReference>
<dbReference type="AlphaFoldDB" id="A0A212QR90"/>
<gene>
    <name evidence="2" type="ORF">SAMN07250955_10332</name>
</gene>
<dbReference type="EMBL" id="FYEH01000003">
    <property type="protein sequence ID" value="SNB62088.1"/>
    <property type="molecule type" value="Genomic_DNA"/>
</dbReference>
<feature type="transmembrane region" description="Helical" evidence="1">
    <location>
        <begin position="136"/>
        <end position="155"/>
    </location>
</feature>
<organism evidence="2 3">
    <name type="scientific">Arboricoccus pini</name>
    <dbReference type="NCBI Taxonomy" id="1963835"/>
    <lineage>
        <taxon>Bacteria</taxon>
        <taxon>Pseudomonadati</taxon>
        <taxon>Pseudomonadota</taxon>
        <taxon>Alphaproteobacteria</taxon>
        <taxon>Geminicoccales</taxon>
        <taxon>Geminicoccaceae</taxon>
        <taxon>Arboricoccus</taxon>
    </lineage>
</organism>
<dbReference type="PANTHER" id="PTHR34989">
    <property type="entry name" value="PROTEIN HDED"/>
    <property type="match status" value="1"/>
</dbReference>
<keyword evidence="3" id="KW-1185">Reference proteome</keyword>
<proteinExistence type="predicted"/>